<dbReference type="GO" id="GO:0046872">
    <property type="term" value="F:metal ion binding"/>
    <property type="evidence" value="ECO:0007669"/>
    <property type="project" value="InterPro"/>
</dbReference>
<sequence length="264" mass="30287">MHVDMSKRVLEDLDAFKAISSDTKNHTQLIQDKKAILYAATLLDNDNETVLSLCLDVLENFVGNRKTHAFLLAIFGVYEAVENLAIRTRATNAKLYKRAKHITEVLRDSAGPCYNTRSRQKKLKQGTCLYLLQFEGLNQDNVTILEKVLVRIKGVVSFMIDLDLRRCTLRLHHRVDLMDVAEKVYKKCGFKVFFVTKDLEKGSERLIDVIREQTNVNASYFEYPEEGSFIAKEKAIIEPNAAFVKTGSGIFTSVLRFCNEKFYW</sequence>
<dbReference type="InterPro" id="IPR006121">
    <property type="entry name" value="HMA_dom"/>
</dbReference>
<evidence type="ECO:0000313" key="2">
    <source>
        <dbReference type="Proteomes" id="UP001152888"/>
    </source>
</evidence>
<reference evidence="1" key="1">
    <citation type="submission" date="2022-03" db="EMBL/GenBank/DDBJ databases">
        <authorList>
            <person name="Sayadi A."/>
        </authorList>
    </citation>
    <scope>NUCLEOTIDE SEQUENCE</scope>
</reference>
<comment type="caution">
    <text evidence="1">The sequence shown here is derived from an EMBL/GenBank/DDBJ whole genome shotgun (WGS) entry which is preliminary data.</text>
</comment>
<dbReference type="Proteomes" id="UP001152888">
    <property type="component" value="Unassembled WGS sequence"/>
</dbReference>
<keyword evidence="2" id="KW-1185">Reference proteome</keyword>
<dbReference type="OrthoDB" id="17335at2759"/>
<gene>
    <name evidence="1" type="ORF">ACAOBT_LOCUS14514</name>
</gene>
<name>A0A9P0KVV9_ACAOB</name>
<dbReference type="AlphaFoldDB" id="A0A9P0KVV9"/>
<dbReference type="CDD" id="cd00371">
    <property type="entry name" value="HMA"/>
    <property type="match status" value="1"/>
</dbReference>
<accession>A0A9P0KVV9</accession>
<dbReference type="EMBL" id="CAKOFQ010006909">
    <property type="protein sequence ID" value="CAH1981477.1"/>
    <property type="molecule type" value="Genomic_DNA"/>
</dbReference>
<organism evidence="1 2">
    <name type="scientific">Acanthoscelides obtectus</name>
    <name type="common">Bean weevil</name>
    <name type="synonym">Bruchus obtectus</name>
    <dbReference type="NCBI Taxonomy" id="200917"/>
    <lineage>
        <taxon>Eukaryota</taxon>
        <taxon>Metazoa</taxon>
        <taxon>Ecdysozoa</taxon>
        <taxon>Arthropoda</taxon>
        <taxon>Hexapoda</taxon>
        <taxon>Insecta</taxon>
        <taxon>Pterygota</taxon>
        <taxon>Neoptera</taxon>
        <taxon>Endopterygota</taxon>
        <taxon>Coleoptera</taxon>
        <taxon>Polyphaga</taxon>
        <taxon>Cucujiformia</taxon>
        <taxon>Chrysomeloidea</taxon>
        <taxon>Chrysomelidae</taxon>
        <taxon>Bruchinae</taxon>
        <taxon>Bruchini</taxon>
        <taxon>Acanthoscelides</taxon>
    </lineage>
</organism>
<proteinExistence type="predicted"/>
<dbReference type="PANTHER" id="PTHR28592:SF1">
    <property type="entry name" value="ARMADILLO REPEAT-CONTAINING PROTEIN 1"/>
    <property type="match status" value="1"/>
</dbReference>
<protein>
    <submittedName>
        <fullName evidence="1">Uncharacterized protein</fullName>
    </submittedName>
</protein>
<evidence type="ECO:0000313" key="1">
    <source>
        <dbReference type="EMBL" id="CAH1981477.1"/>
    </source>
</evidence>
<dbReference type="PANTHER" id="PTHR28592">
    <property type="entry name" value="ARMADILLO REPEAT-CONTAINING PROTEIN 1"/>
    <property type="match status" value="1"/>
</dbReference>